<dbReference type="GO" id="GO:0005634">
    <property type="term" value="C:nucleus"/>
    <property type="evidence" value="ECO:0007669"/>
    <property type="project" value="UniProtKB-SubCell"/>
</dbReference>
<feature type="region of interest" description="Disordered" evidence="8">
    <location>
        <begin position="103"/>
        <end position="141"/>
    </location>
</feature>
<dbReference type="PROSITE" id="PS51032">
    <property type="entry name" value="AP2_ERF"/>
    <property type="match status" value="1"/>
</dbReference>
<evidence type="ECO:0000256" key="5">
    <source>
        <dbReference type="ARBA" id="ARBA00023163"/>
    </source>
</evidence>
<dbReference type="PRINTS" id="PR00367">
    <property type="entry name" value="ETHRSPELEMNT"/>
</dbReference>
<evidence type="ECO:0000256" key="1">
    <source>
        <dbReference type="ARBA" id="ARBA00004123"/>
    </source>
</evidence>
<keyword evidence="5" id="KW-0804">Transcription</keyword>
<proteinExistence type="inferred from homology"/>
<reference evidence="10 11" key="1">
    <citation type="submission" date="2018-09" db="EMBL/GenBank/DDBJ databases">
        <title>A high-quality reference genome of wild soybean provides a powerful tool to mine soybean genomes.</title>
        <authorList>
            <person name="Xie M."/>
            <person name="Chung C.Y.L."/>
            <person name="Li M.-W."/>
            <person name="Wong F.-L."/>
            <person name="Chan T.-F."/>
            <person name="Lam H.-M."/>
        </authorList>
    </citation>
    <scope>NUCLEOTIDE SEQUENCE [LARGE SCALE GENOMIC DNA]</scope>
    <source>
        <strain evidence="11">cv. W05</strain>
        <tissue evidence="10">Hypocotyl of etiolated seedlings</tissue>
    </source>
</reference>
<evidence type="ECO:0000313" key="10">
    <source>
        <dbReference type="EMBL" id="RZB91035.1"/>
    </source>
</evidence>
<keyword evidence="3" id="KW-0238">DNA-binding</keyword>
<organism evidence="10 11">
    <name type="scientific">Glycine soja</name>
    <name type="common">Wild soybean</name>
    <dbReference type="NCBI Taxonomy" id="3848"/>
    <lineage>
        <taxon>Eukaryota</taxon>
        <taxon>Viridiplantae</taxon>
        <taxon>Streptophyta</taxon>
        <taxon>Embryophyta</taxon>
        <taxon>Tracheophyta</taxon>
        <taxon>Spermatophyta</taxon>
        <taxon>Magnoliopsida</taxon>
        <taxon>eudicotyledons</taxon>
        <taxon>Gunneridae</taxon>
        <taxon>Pentapetalae</taxon>
        <taxon>rosids</taxon>
        <taxon>fabids</taxon>
        <taxon>Fabales</taxon>
        <taxon>Fabaceae</taxon>
        <taxon>Papilionoideae</taxon>
        <taxon>50 kb inversion clade</taxon>
        <taxon>NPAAA clade</taxon>
        <taxon>indigoferoid/millettioid clade</taxon>
        <taxon>Phaseoleae</taxon>
        <taxon>Glycine</taxon>
        <taxon>Glycine subgen. Soja</taxon>
    </lineage>
</organism>
<dbReference type="InterPro" id="IPR036955">
    <property type="entry name" value="AP2/ERF_dom_sf"/>
</dbReference>
<dbReference type="SMR" id="A0A445IY13"/>
<dbReference type="SMART" id="SM00380">
    <property type="entry name" value="AP2"/>
    <property type="match status" value="1"/>
</dbReference>
<protein>
    <submittedName>
        <fullName evidence="10">Ethylene-responsive transcription factor ERF017</fullName>
    </submittedName>
</protein>
<keyword evidence="2" id="KW-0805">Transcription regulation</keyword>
<name>A0A445IY13_GLYSO</name>
<evidence type="ECO:0000256" key="2">
    <source>
        <dbReference type="ARBA" id="ARBA00023015"/>
    </source>
</evidence>
<dbReference type="PANTHER" id="PTHR31985:SF215">
    <property type="entry name" value="OS02G0781300 PROTEIN"/>
    <property type="match status" value="1"/>
</dbReference>
<comment type="caution">
    <text evidence="10">The sequence shown here is derived from an EMBL/GenBank/DDBJ whole genome shotgun (WGS) entry which is preliminary data.</text>
</comment>
<dbReference type="InterPro" id="IPR051032">
    <property type="entry name" value="AP2/ERF_TF_ERF_subfamily"/>
</dbReference>
<comment type="similarity">
    <text evidence="7">Belongs to the AP2/ERF transcription factor family. ERF subfamily.</text>
</comment>
<evidence type="ECO:0000256" key="6">
    <source>
        <dbReference type="ARBA" id="ARBA00023242"/>
    </source>
</evidence>
<dbReference type="PANTHER" id="PTHR31985">
    <property type="entry name" value="ETHYLENE-RESPONSIVE TRANSCRIPTION FACTOR ERF042-RELATED"/>
    <property type="match status" value="1"/>
</dbReference>
<dbReference type="CDD" id="cd00018">
    <property type="entry name" value="AP2"/>
    <property type="match status" value="1"/>
</dbReference>
<dbReference type="Gene3D" id="3.30.730.10">
    <property type="entry name" value="AP2/ERF domain"/>
    <property type="match status" value="1"/>
</dbReference>
<evidence type="ECO:0000313" key="11">
    <source>
        <dbReference type="Proteomes" id="UP000289340"/>
    </source>
</evidence>
<dbReference type="EMBL" id="QZWG01000009">
    <property type="protein sequence ID" value="RZB91035.1"/>
    <property type="molecule type" value="Genomic_DNA"/>
</dbReference>
<gene>
    <name evidence="10" type="ORF">D0Y65_023435</name>
</gene>
<dbReference type="FunFam" id="3.30.730.10:FF:000001">
    <property type="entry name" value="Ethylene-responsive transcription factor 2"/>
    <property type="match status" value="1"/>
</dbReference>
<feature type="compositionally biased region" description="Low complexity" evidence="8">
    <location>
        <begin position="132"/>
        <end position="141"/>
    </location>
</feature>
<dbReference type="SUPFAM" id="SSF54171">
    <property type="entry name" value="DNA-binding domain"/>
    <property type="match status" value="1"/>
</dbReference>
<dbReference type="GO" id="GO:0003700">
    <property type="term" value="F:DNA-binding transcription factor activity"/>
    <property type="evidence" value="ECO:0007669"/>
    <property type="project" value="InterPro"/>
</dbReference>
<keyword evidence="4" id="KW-0010">Activator</keyword>
<dbReference type="Gramene" id="XM_028392824.1">
    <property type="protein sequence ID" value="XP_028248625.1"/>
    <property type="gene ID" value="LOC114425861"/>
</dbReference>
<evidence type="ECO:0000256" key="3">
    <source>
        <dbReference type="ARBA" id="ARBA00023125"/>
    </source>
</evidence>
<evidence type="ECO:0000256" key="7">
    <source>
        <dbReference type="ARBA" id="ARBA00024343"/>
    </source>
</evidence>
<keyword evidence="6" id="KW-0539">Nucleus</keyword>
<dbReference type="InterPro" id="IPR001471">
    <property type="entry name" value="AP2/ERF_dom"/>
</dbReference>
<dbReference type="AlphaFoldDB" id="A0A445IY13"/>
<evidence type="ECO:0000256" key="8">
    <source>
        <dbReference type="SAM" id="MobiDB-lite"/>
    </source>
</evidence>
<keyword evidence="11" id="KW-1185">Reference proteome</keyword>
<evidence type="ECO:0000259" key="9">
    <source>
        <dbReference type="PROSITE" id="PS51032"/>
    </source>
</evidence>
<dbReference type="Proteomes" id="UP000289340">
    <property type="component" value="Chromosome 9"/>
</dbReference>
<accession>A0A445IY13</accession>
<dbReference type="Pfam" id="PF00847">
    <property type="entry name" value="AP2"/>
    <property type="match status" value="1"/>
</dbReference>
<evidence type="ECO:0000256" key="4">
    <source>
        <dbReference type="ARBA" id="ARBA00023159"/>
    </source>
</evidence>
<feature type="domain" description="AP2/ERF" evidence="9">
    <location>
        <begin position="21"/>
        <end position="78"/>
    </location>
</feature>
<feature type="compositionally biased region" description="Basic and acidic residues" evidence="8">
    <location>
        <begin position="1"/>
        <end position="15"/>
    </location>
</feature>
<feature type="region of interest" description="Disordered" evidence="8">
    <location>
        <begin position="1"/>
        <end position="24"/>
    </location>
</feature>
<dbReference type="GO" id="GO:0003677">
    <property type="term" value="F:DNA binding"/>
    <property type="evidence" value="ECO:0007669"/>
    <property type="project" value="UniProtKB-KW"/>
</dbReference>
<dbReference type="InterPro" id="IPR016177">
    <property type="entry name" value="DNA-bd_dom_sf"/>
</dbReference>
<sequence length="214" mass="23875">MVKPKSVEKPAEEQQQRSVSSYRGVRKRKWGKYVSEIRLPNSRQRIWLGSYDSAEKAARAFDAAMFCLRGSGAKFNFPSDPPNIAGGGNMTSSQIQIAAARFANSEPRNERSDQPVESLTSDEETASFPVISDTDTSSPPLSDVTFQNDAELVTGSFPDMFSDFGSGDFVPDFSDFPSFDDFSRDFFLHELPGFNFGEENLDGLIIQDSFLWNF</sequence>
<comment type="subcellular location">
    <subcellularLocation>
        <location evidence="1">Nucleus</location>
    </subcellularLocation>
</comment>